<dbReference type="SUPFAM" id="SSF56059">
    <property type="entry name" value="Glutathione synthetase ATP-binding domain-like"/>
    <property type="match status" value="1"/>
</dbReference>
<organism evidence="1">
    <name type="scientific">uncultured Campylobacterales bacterium</name>
    <dbReference type="NCBI Taxonomy" id="352960"/>
    <lineage>
        <taxon>Bacteria</taxon>
        <taxon>Pseudomonadati</taxon>
        <taxon>Campylobacterota</taxon>
        <taxon>Epsilonproteobacteria</taxon>
        <taxon>Campylobacterales</taxon>
        <taxon>environmental samples</taxon>
    </lineage>
</organism>
<evidence type="ECO:0000313" key="1">
    <source>
        <dbReference type="EMBL" id="CAA6800903.1"/>
    </source>
</evidence>
<gene>
    <name evidence="1" type="ORF">HELGO_WM11005</name>
</gene>
<reference evidence="1" key="1">
    <citation type="submission" date="2020-01" db="EMBL/GenBank/DDBJ databases">
        <authorList>
            <person name="Meier V. D."/>
            <person name="Meier V D."/>
        </authorList>
    </citation>
    <scope>NUCLEOTIDE SEQUENCE</scope>
    <source>
        <strain evidence="1">HLG_WM_MAG_12</strain>
    </source>
</reference>
<evidence type="ECO:0008006" key="2">
    <source>
        <dbReference type="Google" id="ProtNLM"/>
    </source>
</evidence>
<dbReference type="Gene3D" id="3.30.470.20">
    <property type="entry name" value="ATP-grasp fold, B domain"/>
    <property type="match status" value="1"/>
</dbReference>
<sequence>MRLLYDFKKQGTRTNLKLSHIGGFLMLSERQNLDSFFQWQRNSLVYSSFLRHYPIIFTKSTIHSNKYLSTHKDVNSKIKKISKFIDIKLPSVKTPITIKCKIENNEIQKVIFDKEQKHLFDNNTIYTNQVSPMAEIIFDKILEANKNTIINRYQYKFASKLAVEFNNKVNYVNLIQNSHKYDLPYHTPTIIVSFEKLQKLDWTKLKNLFETKTSVLANTFYVKLAINSGGEINVMMNEENFKRKLNILIDGTLKANIQDANFLIQKKVNFNKNEELTHLGFIYYIKNPKNIKRIDIHAQIYSDVNQTTFLGSYISKKLENKVLSLIDEEKIINLCKIFAKAGYEGPINFDAIINDKEQLEFIYDCNPRMTGTLPSIAIYDYFKKKHDINIDVIVPIGYRGNLYYPDIDAKLEELDSKNLLFTKKNNKGVLLIPSFVRSDSYDMWFINMGKTEIKAFAKEGLVESFSIKEKNFHTGIYF</sequence>
<dbReference type="EMBL" id="CACVAW010000004">
    <property type="protein sequence ID" value="CAA6800903.1"/>
    <property type="molecule type" value="Genomic_DNA"/>
</dbReference>
<name>A0A6S6RZM1_9BACT</name>
<dbReference type="AlphaFoldDB" id="A0A6S6RZM1"/>
<proteinExistence type="predicted"/>
<accession>A0A6S6RZM1</accession>
<protein>
    <recommendedName>
        <fullName evidence="2">ATP-grasp domain-containing protein</fullName>
    </recommendedName>
</protein>